<comment type="similarity">
    <text evidence="2 8">Belongs to the alanine or glycine:cation symporter (AGCS) (TC 2.A.25) family.</text>
</comment>
<keyword evidence="4 8" id="KW-1003">Cell membrane</keyword>
<evidence type="ECO:0000256" key="6">
    <source>
        <dbReference type="ARBA" id="ARBA00022989"/>
    </source>
</evidence>
<evidence type="ECO:0000256" key="1">
    <source>
        <dbReference type="ARBA" id="ARBA00004651"/>
    </source>
</evidence>
<dbReference type="PROSITE" id="PS00873">
    <property type="entry name" value="NA_ALANINE_SYMP"/>
    <property type="match status" value="1"/>
</dbReference>
<evidence type="ECO:0000256" key="7">
    <source>
        <dbReference type="ARBA" id="ARBA00023136"/>
    </source>
</evidence>
<evidence type="ECO:0000256" key="2">
    <source>
        <dbReference type="ARBA" id="ARBA00009261"/>
    </source>
</evidence>
<dbReference type="GO" id="GO:0005886">
    <property type="term" value="C:plasma membrane"/>
    <property type="evidence" value="ECO:0007669"/>
    <property type="project" value="UniProtKB-SubCell"/>
</dbReference>
<dbReference type="OrthoDB" id="9804874at2"/>
<sequence length="505" mass="54675">MYELIKSICYVFQELADLVWGFPTNIKWYAGLPIIGELPLVIILLVGTGIYFTCSLRFVQIKYFRYGLNVLINSQKEKQGISPLASFLLSTAMRVGPGNILGVTGAVSTGGPGALFWMWLSAFFGMATAFVESTLSQIYKDRQGDEYVGGLPCYGRKILGGAAMIGGILSLLYIVYALLCIPAQGFNTISAMVAVTNNVTGTTVAADSAPVWGFFLLLMGVTAFSIFGGIRRITGITDVLVPIMAVVYVAAVLVMTAMNLELLPWFFYVVVTEAFRPEPIFGGAMGIALSQGIKRGLMSNEAGQGTLSMPAAVSYSKHPCDQGIVQAIGVFLDTMVICTLTGFVLIMGQAWLKDGSAAWFEMGRLEKFLASCAQMLGSEAGYGLVTLVISICFGIFAFTCLLGFLSFSEICARQISNNKVFIVALRLVNLAVLAFGMMTNIAGFDLSALWNLSDFANIVMVCCNLPLLYLGFGKVKKAFNHFECREDNFCSETLGESLPVWDESK</sequence>
<feature type="transmembrane region" description="Helical" evidence="8">
    <location>
        <begin position="209"/>
        <end position="227"/>
    </location>
</feature>
<dbReference type="PANTHER" id="PTHR30330">
    <property type="entry name" value="AGSS FAMILY TRANSPORTER, SODIUM-ALANINE"/>
    <property type="match status" value="1"/>
</dbReference>
<evidence type="ECO:0000256" key="3">
    <source>
        <dbReference type="ARBA" id="ARBA00022448"/>
    </source>
</evidence>
<dbReference type="PRINTS" id="PR00175">
    <property type="entry name" value="NAALASMPORT"/>
</dbReference>
<keyword evidence="5 8" id="KW-0812">Transmembrane</keyword>
<feature type="transmembrane region" description="Helical" evidence="8">
    <location>
        <begin position="38"/>
        <end position="59"/>
    </location>
</feature>
<evidence type="ECO:0000256" key="5">
    <source>
        <dbReference type="ARBA" id="ARBA00022692"/>
    </source>
</evidence>
<organism evidence="9 10">
    <name type="scientific">Schwartzia succinivorans DSM 10502</name>
    <dbReference type="NCBI Taxonomy" id="1123243"/>
    <lineage>
        <taxon>Bacteria</taxon>
        <taxon>Bacillati</taxon>
        <taxon>Bacillota</taxon>
        <taxon>Negativicutes</taxon>
        <taxon>Selenomonadales</taxon>
        <taxon>Selenomonadaceae</taxon>
        <taxon>Schwartzia</taxon>
    </lineage>
</organism>
<dbReference type="InterPro" id="IPR001463">
    <property type="entry name" value="Na/Ala_symport"/>
</dbReference>
<feature type="transmembrane region" description="Helical" evidence="8">
    <location>
        <begin position="384"/>
        <end position="408"/>
    </location>
</feature>
<feature type="transmembrane region" description="Helical" evidence="8">
    <location>
        <begin position="455"/>
        <end position="472"/>
    </location>
</feature>
<dbReference type="NCBIfam" id="TIGR00835">
    <property type="entry name" value="agcS"/>
    <property type="match status" value="1"/>
</dbReference>
<evidence type="ECO:0000256" key="4">
    <source>
        <dbReference type="ARBA" id="ARBA00022475"/>
    </source>
</evidence>
<dbReference type="GO" id="GO:0005283">
    <property type="term" value="F:amino acid:sodium symporter activity"/>
    <property type="evidence" value="ECO:0007669"/>
    <property type="project" value="InterPro"/>
</dbReference>
<reference evidence="9 10" key="1">
    <citation type="submission" date="2016-11" db="EMBL/GenBank/DDBJ databases">
        <authorList>
            <person name="Jaros S."/>
            <person name="Januszkiewicz K."/>
            <person name="Wedrychowicz H."/>
        </authorList>
    </citation>
    <scope>NUCLEOTIDE SEQUENCE [LARGE SCALE GENOMIC DNA]</scope>
    <source>
        <strain evidence="9 10">DSM 10502</strain>
    </source>
</reference>
<protein>
    <submittedName>
        <fullName evidence="9">Alanine or glycine:cation symporter, AGCS family</fullName>
    </submittedName>
</protein>
<name>A0A1M5ADB6_9FIRM</name>
<dbReference type="STRING" id="1123243.SAMN02745190_02287"/>
<dbReference type="AlphaFoldDB" id="A0A1M5ADB6"/>
<dbReference type="EMBL" id="FQUG01000011">
    <property type="protein sequence ID" value="SHF28155.1"/>
    <property type="molecule type" value="Genomic_DNA"/>
</dbReference>
<keyword evidence="6 8" id="KW-1133">Transmembrane helix</keyword>
<gene>
    <name evidence="9" type="ORF">SAMN02745190_02287</name>
</gene>
<keyword evidence="3 8" id="KW-0813">Transport</keyword>
<evidence type="ECO:0000313" key="9">
    <source>
        <dbReference type="EMBL" id="SHF28155.1"/>
    </source>
</evidence>
<dbReference type="RefSeq" id="WP_072936393.1">
    <property type="nucleotide sequence ID" value="NZ_FQUG01000011.1"/>
</dbReference>
<feature type="transmembrane region" description="Helical" evidence="8">
    <location>
        <begin position="158"/>
        <end position="179"/>
    </location>
</feature>
<feature type="transmembrane region" description="Helical" evidence="8">
    <location>
        <begin position="239"/>
        <end position="259"/>
    </location>
</feature>
<proteinExistence type="inferred from homology"/>
<feature type="transmembrane region" description="Helical" evidence="8">
    <location>
        <begin position="324"/>
        <end position="352"/>
    </location>
</feature>
<keyword evidence="8" id="KW-0769">Symport</keyword>
<dbReference type="Proteomes" id="UP000184404">
    <property type="component" value="Unassembled WGS sequence"/>
</dbReference>
<keyword evidence="10" id="KW-1185">Reference proteome</keyword>
<accession>A0A1M5ADB6</accession>
<dbReference type="PANTHER" id="PTHR30330:SF1">
    <property type="entry name" value="AMINO-ACID CARRIER PROTEIN ALST"/>
    <property type="match status" value="1"/>
</dbReference>
<evidence type="ECO:0000256" key="8">
    <source>
        <dbReference type="RuleBase" id="RU363064"/>
    </source>
</evidence>
<comment type="subcellular location">
    <subcellularLocation>
        <location evidence="1 8">Cell membrane</location>
        <topology evidence="1 8">Multi-pass membrane protein</topology>
    </subcellularLocation>
</comment>
<evidence type="ECO:0000313" key="10">
    <source>
        <dbReference type="Proteomes" id="UP000184404"/>
    </source>
</evidence>
<keyword evidence="7 8" id="KW-0472">Membrane</keyword>
<dbReference type="Pfam" id="PF01235">
    <property type="entry name" value="Na_Ala_symp"/>
    <property type="match status" value="1"/>
</dbReference>
<feature type="transmembrane region" description="Helical" evidence="8">
    <location>
        <begin position="420"/>
        <end position="443"/>
    </location>
</feature>